<comment type="caution">
    <text evidence="1">The sequence shown here is derived from an EMBL/GenBank/DDBJ whole genome shotgun (WGS) entry which is preliminary data.</text>
</comment>
<evidence type="ECO:0008006" key="3">
    <source>
        <dbReference type="Google" id="ProtNLM"/>
    </source>
</evidence>
<accession>A0A811GIP7</accession>
<evidence type="ECO:0000313" key="1">
    <source>
        <dbReference type="EMBL" id="CAB1214677.1"/>
    </source>
</evidence>
<dbReference type="AlphaFoldDB" id="A0A811GIP7"/>
<evidence type="ECO:0000313" key="2">
    <source>
        <dbReference type="Proteomes" id="UP000489961"/>
    </source>
</evidence>
<reference evidence="1 2" key="1">
    <citation type="submission" date="2020-02" db="EMBL/GenBank/DDBJ databases">
        <authorList>
            <person name="Chaudhuri R."/>
        </authorList>
    </citation>
    <scope>NUCLEOTIDE SEQUENCE [LARGE SCALE GENOMIC DNA]</scope>
    <source>
        <strain evidence="1">SFB21</strain>
    </source>
</reference>
<sequence>MNENNRLIPEIYASYPYDGKILEYYSGLFESVYILLHPFYTGVTLNLDTENFDNWPDDAVSRKGCEAVTWQQVIELTDFENISQIDIGLRALTRDLDLNEQNKKYASMIKKLCCESGIMYPDETRIISPFLTHPILSSIQKLGYSKLWLGEEFSYIPPTLHNIEELLISQQTYHCNYTEDHQLLFATHWDSHCTFLCSSKKIIDQILEIHPFEGFFCTPNTEVYWGLHDI</sequence>
<proteinExistence type="predicted"/>
<dbReference type="RefSeq" id="WP_174559542.1">
    <property type="nucleotide sequence ID" value="NZ_CADDTS010000027.1"/>
</dbReference>
<protein>
    <recommendedName>
        <fullName evidence="3">DUF2711 family protein</fullName>
    </recommendedName>
</protein>
<name>A0A811GIP7_9GAMM</name>
<gene>
    <name evidence="1" type="ORF">SFB21_1647</name>
</gene>
<dbReference type="EMBL" id="CADDTS010000027">
    <property type="protein sequence ID" value="CAB1214677.1"/>
    <property type="molecule type" value="Genomic_DNA"/>
</dbReference>
<dbReference type="InterPro" id="IPR024250">
    <property type="entry name" value="DUF2711"/>
</dbReference>
<dbReference type="Proteomes" id="UP000489961">
    <property type="component" value="Unassembled WGS sequence"/>
</dbReference>
<organism evidence="1 2">
    <name type="scientific">Acinetobacter bouvetii</name>
    <dbReference type="NCBI Taxonomy" id="202951"/>
    <lineage>
        <taxon>Bacteria</taxon>
        <taxon>Pseudomonadati</taxon>
        <taxon>Pseudomonadota</taxon>
        <taxon>Gammaproteobacteria</taxon>
        <taxon>Moraxellales</taxon>
        <taxon>Moraxellaceae</taxon>
        <taxon>Acinetobacter</taxon>
    </lineage>
</organism>
<dbReference type="Pfam" id="PF10924">
    <property type="entry name" value="DUF2711"/>
    <property type="match status" value="1"/>
</dbReference>